<gene>
    <name evidence="1" type="primary">SEC18_1</name>
    <name evidence="1" type="ORF">IWQ57_004978</name>
</gene>
<organism evidence="1 2">
    <name type="scientific">Coemansia nantahalensis</name>
    <dbReference type="NCBI Taxonomy" id="2789366"/>
    <lineage>
        <taxon>Eukaryota</taxon>
        <taxon>Fungi</taxon>
        <taxon>Fungi incertae sedis</taxon>
        <taxon>Zoopagomycota</taxon>
        <taxon>Kickxellomycotina</taxon>
        <taxon>Kickxellomycetes</taxon>
        <taxon>Kickxellales</taxon>
        <taxon>Kickxellaceae</taxon>
        <taxon>Coemansia</taxon>
    </lineage>
</organism>
<dbReference type="EMBL" id="JANBUJ010002172">
    <property type="protein sequence ID" value="KAJ2764942.1"/>
    <property type="molecule type" value="Genomic_DNA"/>
</dbReference>
<accession>A0ACC1JPT3</accession>
<comment type="caution">
    <text evidence="1">The sequence shown here is derived from an EMBL/GenBank/DDBJ whole genome shotgun (WGS) entry which is preliminary data.</text>
</comment>
<name>A0ACC1JPT3_9FUNG</name>
<proteinExistence type="predicted"/>
<evidence type="ECO:0000313" key="2">
    <source>
        <dbReference type="Proteomes" id="UP001140234"/>
    </source>
</evidence>
<protein>
    <submittedName>
        <fullName evidence="1">Transport between ER and Golgi ATPase protein</fullName>
        <ecNumber evidence="1">3.6.4.6</ecNumber>
    </submittedName>
</protein>
<evidence type="ECO:0000313" key="1">
    <source>
        <dbReference type="EMBL" id="KAJ2764942.1"/>
    </source>
</evidence>
<keyword evidence="2" id="KW-1185">Reference proteome</keyword>
<reference evidence="1" key="1">
    <citation type="submission" date="2022-07" db="EMBL/GenBank/DDBJ databases">
        <title>Phylogenomic reconstructions and comparative analyses of Kickxellomycotina fungi.</title>
        <authorList>
            <person name="Reynolds N.K."/>
            <person name="Stajich J.E."/>
            <person name="Barry K."/>
            <person name="Grigoriev I.V."/>
            <person name="Crous P."/>
            <person name="Smith M.E."/>
        </authorList>
    </citation>
    <scope>NUCLEOTIDE SEQUENCE</scope>
    <source>
        <strain evidence="1">CBS 109366</strain>
    </source>
</reference>
<keyword evidence="1" id="KW-0378">Hydrolase</keyword>
<dbReference type="EC" id="3.6.4.6" evidence="1"/>
<sequence>MVGFTDSQKVAAITKIFHDAYKSSLSLVVVDDIERLLEWVPIGARFSNAVLQTLLVLIKKHPPAGRRLLVIATTSERDVLAQMDLAAVFSSEIYVESISTVEALQKVVRHARLFDGASEYDDLFAALGDYLGSRSFSIGVKKLLLLIETARQDPDRHSRFMADICAAC</sequence>
<dbReference type="Proteomes" id="UP001140234">
    <property type="component" value="Unassembled WGS sequence"/>
</dbReference>